<feature type="compositionally biased region" description="Basic and acidic residues" evidence="1">
    <location>
        <begin position="94"/>
        <end position="111"/>
    </location>
</feature>
<comment type="caution">
    <text evidence="2">The sequence shown here is derived from an EMBL/GenBank/DDBJ whole genome shotgun (WGS) entry which is preliminary data.</text>
</comment>
<feature type="compositionally biased region" description="Low complexity" evidence="1">
    <location>
        <begin position="228"/>
        <end position="237"/>
    </location>
</feature>
<accession>A0A811QUX4</accession>
<dbReference type="OrthoDB" id="1916794at2759"/>
<evidence type="ECO:0000313" key="3">
    <source>
        <dbReference type="Proteomes" id="UP000604825"/>
    </source>
</evidence>
<protein>
    <submittedName>
        <fullName evidence="2">Uncharacterized protein</fullName>
    </submittedName>
</protein>
<feature type="compositionally biased region" description="Basic and acidic residues" evidence="1">
    <location>
        <begin position="338"/>
        <end position="352"/>
    </location>
</feature>
<feature type="region of interest" description="Disordered" evidence="1">
    <location>
        <begin position="214"/>
        <end position="387"/>
    </location>
</feature>
<feature type="compositionally biased region" description="Low complexity" evidence="1">
    <location>
        <begin position="285"/>
        <end position="311"/>
    </location>
</feature>
<dbReference type="PANTHER" id="PTHR33621">
    <property type="entry name" value="ASPARTIC/GLUTAMIC ACID-RICH PROTEIN"/>
    <property type="match status" value="1"/>
</dbReference>
<dbReference type="EMBL" id="CAJGYO010000011">
    <property type="protein sequence ID" value="CAD6259785.1"/>
    <property type="molecule type" value="Genomic_DNA"/>
</dbReference>
<organism evidence="2 3">
    <name type="scientific">Miscanthus lutarioriparius</name>
    <dbReference type="NCBI Taxonomy" id="422564"/>
    <lineage>
        <taxon>Eukaryota</taxon>
        <taxon>Viridiplantae</taxon>
        <taxon>Streptophyta</taxon>
        <taxon>Embryophyta</taxon>
        <taxon>Tracheophyta</taxon>
        <taxon>Spermatophyta</taxon>
        <taxon>Magnoliopsida</taxon>
        <taxon>Liliopsida</taxon>
        <taxon>Poales</taxon>
        <taxon>Poaceae</taxon>
        <taxon>PACMAD clade</taxon>
        <taxon>Panicoideae</taxon>
        <taxon>Andropogonodae</taxon>
        <taxon>Andropogoneae</taxon>
        <taxon>Saccharinae</taxon>
        <taxon>Miscanthus</taxon>
    </lineage>
</organism>
<dbReference type="PANTHER" id="PTHR33621:SF9">
    <property type="entry name" value="SAP DOMAIN-CONTAINING PROTEIN"/>
    <property type="match status" value="1"/>
</dbReference>
<feature type="compositionally biased region" description="Low complexity" evidence="1">
    <location>
        <begin position="174"/>
        <end position="189"/>
    </location>
</feature>
<sequence length="1111" mass="120600">MDFLALPRRDLQALCKRNDIRANMTNAAMADALRALPKVEGTEEYIKVLQPVAVPQTAVKSVNEEKKPKKQERPLPRGRRATAKSSEPIEPEEDKEKLEEDAKQQSNKEDAQAPGVGWRGASRRARPVPTVPLPPGKAVAEEDGQEDNLKREAKRDNAPAPVVGRRGASRRARPSPAVAAPAADSVVAGAEEEQIEEVLVEDLKREATMDDAPALGVGRRGASRRARAAPSVAALAGKLVAEEQRAPIPRGPRVKAKGTSTEPIRLDDGDDEEKEDAKPEEQEDAQILGVGRRGVASRRAQAALAVAAPEANAEEEQRVPVPRGRRVKANSTELISLDDSKEEKKQDTKPEEENGDAPAIAVGRCGASRRAPAHSEAPATRRSAAASKAEAGYVAVEAVPIRATRQPKPTMKAAAAAAAEEKAPRRATRRGAVMRTLLQQEVQEEAQGVFSDAEAVGAPVVAVEAVRIRETCHRKPTMKAAAAAAAKAEEKAPPRATKRGTVMRTVLQPEVQEKPQEEVNIEDGLSCQEEGDVVVDKVLHDSVDNTILLDCSSDISWVEVEKAGNITSEMSENKAALDEDGDKPNGVVIGDSMSQATVTDEVVQEENGVLITDEIPQGTAGMHDMEDDQFETVFVQADQVVTADNLPEQVTNCEITVVVNTSPIVDERQQSTVTIDENVVEGRSETDGVHSNEQIEVVTTDKVSELKLIEDVLIQAEQVVTDDNLPEQVTDCEITVEENTAVIVDEKQPSTVTIDEDADEQMEVEMPELTGTNVEVIEEKTPPGVDEKQKSTVTMDTDVVDDHFKTDVVHADEQMEVELTETDDEIVEEMKTPLVVDEKQQSTVTDNGDIVDDHFKTHGAHADKQKEMVATEVPGTDSEIEEKTPLIVDEKKQSTITMDGDVVFDHLKTDTANADEQKEVIGIVTEVPDEVTGTDGEVIEEKAVVITEDMPNQGTVPNITNTMDECLKENNFGTDFGHGSLQKKAITADIEPEVSRAQDGGARKENALLDDVTESLSMSIITMEPSVCKNNSEKNPAEPMAVLEERGVKVASESEDLTKLSLGQLRAKLKEKLNAKKNKEAKKRVALARVDENVCRSHAKGQQQNLDLQQH</sequence>
<dbReference type="Proteomes" id="UP000604825">
    <property type="component" value="Unassembled WGS sequence"/>
</dbReference>
<reference evidence="2" key="1">
    <citation type="submission" date="2020-10" db="EMBL/GenBank/DDBJ databases">
        <authorList>
            <person name="Han B."/>
            <person name="Lu T."/>
            <person name="Zhao Q."/>
            <person name="Huang X."/>
            <person name="Zhao Y."/>
        </authorList>
    </citation>
    <scope>NUCLEOTIDE SEQUENCE</scope>
</reference>
<evidence type="ECO:0000313" key="2">
    <source>
        <dbReference type="EMBL" id="CAD6259785.1"/>
    </source>
</evidence>
<dbReference type="AlphaFoldDB" id="A0A811QUX4"/>
<feature type="region of interest" description="Disordered" evidence="1">
    <location>
        <begin position="57"/>
        <end position="192"/>
    </location>
</feature>
<feature type="compositionally biased region" description="Basic and acidic residues" evidence="1">
    <location>
        <begin position="62"/>
        <end position="75"/>
    </location>
</feature>
<keyword evidence="3" id="KW-1185">Reference proteome</keyword>
<feature type="compositionally biased region" description="Basic and acidic residues" evidence="1">
    <location>
        <begin position="147"/>
        <end position="157"/>
    </location>
</feature>
<name>A0A811QUX4_9POAL</name>
<evidence type="ECO:0000256" key="1">
    <source>
        <dbReference type="SAM" id="MobiDB-lite"/>
    </source>
</evidence>
<proteinExistence type="predicted"/>
<gene>
    <name evidence="2" type="ORF">NCGR_LOCUS43222</name>
</gene>